<accession>A0A811UXY9</accession>
<feature type="chain" id="PRO_5032990233" evidence="3">
    <location>
        <begin position="26"/>
        <end position="153"/>
    </location>
</feature>
<keyword evidence="5" id="KW-1185">Reference proteome</keyword>
<sequence>MMVMALLSFSFFFLFIFCLCWCVGGDGGRSLEELLCPQQQQQQLNLVAFVVVVVRNSRTEVDWGFRSFYAAFYVLLWQNFLFFYFSSTFFLLLLLHKLHCVCSDYIAQVIAIDHRTPKNVCIEISGEKKTTNAKSSIKRSANRKSGKKCACEK</sequence>
<dbReference type="EMBL" id="CAJHJT010000034">
    <property type="protein sequence ID" value="CAD7002536.1"/>
    <property type="molecule type" value="Genomic_DNA"/>
</dbReference>
<keyword evidence="2" id="KW-1133">Transmembrane helix</keyword>
<evidence type="ECO:0000313" key="4">
    <source>
        <dbReference type="EMBL" id="CAD7002536.1"/>
    </source>
</evidence>
<feature type="transmembrane region" description="Helical" evidence="2">
    <location>
        <begin position="70"/>
        <end position="95"/>
    </location>
</feature>
<evidence type="ECO:0000313" key="5">
    <source>
        <dbReference type="Proteomes" id="UP000606786"/>
    </source>
</evidence>
<proteinExistence type="predicted"/>
<evidence type="ECO:0000256" key="2">
    <source>
        <dbReference type="SAM" id="Phobius"/>
    </source>
</evidence>
<keyword evidence="2" id="KW-0812">Transmembrane</keyword>
<gene>
    <name evidence="4" type="ORF">CCAP1982_LOCUS11025</name>
</gene>
<comment type="caution">
    <text evidence="4">The sequence shown here is derived from an EMBL/GenBank/DDBJ whole genome shotgun (WGS) entry which is preliminary data.</text>
</comment>
<organism evidence="4 5">
    <name type="scientific">Ceratitis capitata</name>
    <name type="common">Mediterranean fruit fly</name>
    <name type="synonym">Tephritis capitata</name>
    <dbReference type="NCBI Taxonomy" id="7213"/>
    <lineage>
        <taxon>Eukaryota</taxon>
        <taxon>Metazoa</taxon>
        <taxon>Ecdysozoa</taxon>
        <taxon>Arthropoda</taxon>
        <taxon>Hexapoda</taxon>
        <taxon>Insecta</taxon>
        <taxon>Pterygota</taxon>
        <taxon>Neoptera</taxon>
        <taxon>Endopterygota</taxon>
        <taxon>Diptera</taxon>
        <taxon>Brachycera</taxon>
        <taxon>Muscomorpha</taxon>
        <taxon>Tephritoidea</taxon>
        <taxon>Tephritidae</taxon>
        <taxon>Ceratitis</taxon>
        <taxon>Ceratitis</taxon>
    </lineage>
</organism>
<keyword evidence="2" id="KW-0472">Membrane</keyword>
<name>A0A811UXY9_CERCA</name>
<feature type="region of interest" description="Disordered" evidence="1">
    <location>
        <begin position="131"/>
        <end position="153"/>
    </location>
</feature>
<keyword evidence="3" id="KW-0732">Signal</keyword>
<dbReference type="Proteomes" id="UP000606786">
    <property type="component" value="Unassembled WGS sequence"/>
</dbReference>
<protein>
    <submittedName>
        <fullName evidence="4">(Mediterranean fruit fly) hypothetical protein</fullName>
    </submittedName>
</protein>
<feature type="compositionally biased region" description="Basic residues" evidence="1">
    <location>
        <begin position="136"/>
        <end position="147"/>
    </location>
</feature>
<feature type="signal peptide" evidence="3">
    <location>
        <begin position="1"/>
        <end position="25"/>
    </location>
</feature>
<reference evidence="4" key="1">
    <citation type="submission" date="2020-11" db="EMBL/GenBank/DDBJ databases">
        <authorList>
            <person name="Whitehead M."/>
        </authorList>
    </citation>
    <scope>NUCLEOTIDE SEQUENCE</scope>
    <source>
        <strain evidence="4">EGII</strain>
    </source>
</reference>
<evidence type="ECO:0000256" key="3">
    <source>
        <dbReference type="SAM" id="SignalP"/>
    </source>
</evidence>
<evidence type="ECO:0000256" key="1">
    <source>
        <dbReference type="SAM" id="MobiDB-lite"/>
    </source>
</evidence>
<dbReference type="AlphaFoldDB" id="A0A811UXY9"/>